<organism evidence="1 2">
    <name type="scientific">Sphingomonas taxi</name>
    <dbReference type="NCBI Taxonomy" id="1549858"/>
    <lineage>
        <taxon>Bacteria</taxon>
        <taxon>Pseudomonadati</taxon>
        <taxon>Pseudomonadota</taxon>
        <taxon>Alphaproteobacteria</taxon>
        <taxon>Sphingomonadales</taxon>
        <taxon>Sphingomonadaceae</taxon>
        <taxon>Sphingomonas</taxon>
    </lineage>
</organism>
<evidence type="ECO:0000313" key="2">
    <source>
        <dbReference type="Proteomes" id="UP000249555"/>
    </source>
</evidence>
<dbReference type="Proteomes" id="UP000249555">
    <property type="component" value="Unassembled WGS sequence"/>
</dbReference>
<name>A0A2W4YQX7_9SPHN</name>
<sequence length="101" mass="10827">MLVSAMIFIALAVFLQSGSGLMAPPVIVRPPKDSAVSKPLRAMGDNLELVGHCSRFIAPADMNELMILATSVPADEPYLMSRLGKGSQRPESDAWCAARIK</sequence>
<accession>A0A2W4YQX7</accession>
<dbReference type="AlphaFoldDB" id="A0A2W4YQX7"/>
<reference evidence="1 2" key="1">
    <citation type="submission" date="2017-08" db="EMBL/GenBank/DDBJ databases">
        <title>Infants hospitalized years apart are colonized by the same room-sourced microbial strains.</title>
        <authorList>
            <person name="Brooks B."/>
            <person name="Olm M.R."/>
            <person name="Firek B.A."/>
            <person name="Baker R."/>
            <person name="Thomas B.C."/>
            <person name="Morowitz M.J."/>
            <person name="Banfield J.F."/>
        </authorList>
    </citation>
    <scope>NUCLEOTIDE SEQUENCE [LARGE SCALE GENOMIC DNA]</scope>
    <source>
        <strain evidence="1">S2_018_000_R3_119</strain>
    </source>
</reference>
<proteinExistence type="predicted"/>
<evidence type="ECO:0000313" key="1">
    <source>
        <dbReference type="EMBL" id="PZO72450.1"/>
    </source>
</evidence>
<protein>
    <submittedName>
        <fullName evidence="1">Uncharacterized protein</fullName>
    </submittedName>
</protein>
<comment type="caution">
    <text evidence="1">The sequence shown here is derived from an EMBL/GenBank/DDBJ whole genome shotgun (WGS) entry which is preliminary data.</text>
</comment>
<gene>
    <name evidence="1" type="ORF">DI640_12835</name>
</gene>
<dbReference type="EMBL" id="QFMX01000012">
    <property type="protein sequence ID" value="PZO72450.1"/>
    <property type="molecule type" value="Genomic_DNA"/>
</dbReference>